<evidence type="ECO:0000256" key="1">
    <source>
        <dbReference type="SAM" id="Phobius"/>
    </source>
</evidence>
<comment type="caution">
    <text evidence="2">The sequence shown here is derived from an EMBL/GenBank/DDBJ whole genome shotgun (WGS) entry which is preliminary data.</text>
</comment>
<keyword evidence="1" id="KW-1133">Transmembrane helix</keyword>
<proteinExistence type="predicted"/>
<accession>A0ABX2IIU3</accession>
<feature type="transmembrane region" description="Helical" evidence="1">
    <location>
        <begin position="14"/>
        <end position="39"/>
    </location>
</feature>
<evidence type="ECO:0000313" key="3">
    <source>
        <dbReference type="Proteomes" id="UP000778523"/>
    </source>
</evidence>
<evidence type="ECO:0000313" key="2">
    <source>
        <dbReference type="EMBL" id="NSL54912.1"/>
    </source>
</evidence>
<name>A0ABX2IIU3_9RHOO</name>
<dbReference type="Proteomes" id="UP000778523">
    <property type="component" value="Unassembled WGS sequence"/>
</dbReference>
<gene>
    <name evidence="2" type="ORF">HJ583_007740</name>
</gene>
<dbReference type="EMBL" id="JABCSC020000002">
    <property type="protein sequence ID" value="NSL54912.1"/>
    <property type="molecule type" value="Genomic_DNA"/>
</dbReference>
<dbReference type="RefSeq" id="WP_170021408.1">
    <property type="nucleotide sequence ID" value="NZ_JABCSC020000002.1"/>
</dbReference>
<keyword evidence="1" id="KW-0812">Transmembrane</keyword>
<keyword evidence="1" id="KW-0472">Membrane</keyword>
<sequence>MSSFVSGYVSGLDFFLGVLGMGLAFVTVLISVVFGFWLGAYVFGIFRYRCEYGSWAFSVSEIFD</sequence>
<organism evidence="2 3">
    <name type="scientific">Uliginosibacterium aquaticum</name>
    <dbReference type="NCBI Taxonomy" id="2731212"/>
    <lineage>
        <taxon>Bacteria</taxon>
        <taxon>Pseudomonadati</taxon>
        <taxon>Pseudomonadota</taxon>
        <taxon>Betaproteobacteria</taxon>
        <taxon>Rhodocyclales</taxon>
        <taxon>Zoogloeaceae</taxon>
        <taxon>Uliginosibacterium</taxon>
    </lineage>
</organism>
<keyword evidence="3" id="KW-1185">Reference proteome</keyword>
<reference evidence="2 3" key="1">
    <citation type="submission" date="2020-06" db="EMBL/GenBank/DDBJ databases">
        <title>Draft genome of Uliginosibacterium sp. IMCC34675.</title>
        <authorList>
            <person name="Song J."/>
        </authorList>
    </citation>
    <scope>NUCLEOTIDE SEQUENCE [LARGE SCALE GENOMIC DNA]</scope>
    <source>
        <strain evidence="2 3">IMCC34675</strain>
    </source>
</reference>
<protein>
    <submittedName>
        <fullName evidence="2">Uncharacterized protein</fullName>
    </submittedName>
</protein>